<organism evidence="2 3">
    <name type="scientific">Psychroflexus salinarum</name>
    <dbReference type="NCBI Taxonomy" id="546024"/>
    <lineage>
        <taxon>Bacteria</taxon>
        <taxon>Pseudomonadati</taxon>
        <taxon>Bacteroidota</taxon>
        <taxon>Flavobacteriia</taxon>
        <taxon>Flavobacteriales</taxon>
        <taxon>Flavobacteriaceae</taxon>
        <taxon>Psychroflexus</taxon>
    </lineage>
</organism>
<dbReference type="EMBL" id="JBHTIV010000005">
    <property type="protein sequence ID" value="MFD0931539.1"/>
    <property type="molecule type" value="Genomic_DNA"/>
</dbReference>
<comment type="caution">
    <text evidence="2">The sequence shown here is derived from an EMBL/GenBank/DDBJ whole genome shotgun (WGS) entry which is preliminary data.</text>
</comment>
<feature type="transmembrane region" description="Helical" evidence="1">
    <location>
        <begin position="15"/>
        <end position="39"/>
    </location>
</feature>
<evidence type="ECO:0000313" key="2">
    <source>
        <dbReference type="EMBL" id="MFD0931539.1"/>
    </source>
</evidence>
<dbReference type="RefSeq" id="WP_379656872.1">
    <property type="nucleotide sequence ID" value="NZ_JBHTIV010000005.1"/>
</dbReference>
<name>A0ABW3GLP3_9FLAO</name>
<gene>
    <name evidence="2" type="ORF">ACFQ0R_02900</name>
</gene>
<proteinExistence type="predicted"/>
<keyword evidence="1" id="KW-0472">Membrane</keyword>
<dbReference type="Proteomes" id="UP001597049">
    <property type="component" value="Unassembled WGS sequence"/>
</dbReference>
<accession>A0ABW3GLP3</accession>
<keyword evidence="1" id="KW-0812">Transmembrane</keyword>
<evidence type="ECO:0000256" key="1">
    <source>
        <dbReference type="SAM" id="Phobius"/>
    </source>
</evidence>
<reference evidence="3" key="1">
    <citation type="journal article" date="2019" name="Int. J. Syst. Evol. Microbiol.">
        <title>The Global Catalogue of Microorganisms (GCM) 10K type strain sequencing project: providing services to taxonomists for standard genome sequencing and annotation.</title>
        <authorList>
            <consortium name="The Broad Institute Genomics Platform"/>
            <consortium name="The Broad Institute Genome Sequencing Center for Infectious Disease"/>
            <person name="Wu L."/>
            <person name="Ma J."/>
        </authorList>
    </citation>
    <scope>NUCLEOTIDE SEQUENCE [LARGE SCALE GENOMIC DNA]</scope>
    <source>
        <strain evidence="3">CCUG 56752</strain>
    </source>
</reference>
<evidence type="ECO:0008006" key="4">
    <source>
        <dbReference type="Google" id="ProtNLM"/>
    </source>
</evidence>
<keyword evidence="1" id="KW-1133">Transmembrane helix</keyword>
<protein>
    <recommendedName>
        <fullName evidence="4">Lipopolysaccharide assembly protein A domain-containing protein</fullName>
    </recommendedName>
</protein>
<evidence type="ECO:0000313" key="3">
    <source>
        <dbReference type="Proteomes" id="UP001597049"/>
    </source>
</evidence>
<keyword evidence="3" id="KW-1185">Reference proteome</keyword>
<sequence length="50" mass="5508">METVSLKFIIWQLEIPLSAASILLYVLGAVSGGLIFSMLKKLAIENKSRN</sequence>